<reference evidence="1 2" key="1">
    <citation type="submission" date="2019-02" db="EMBL/GenBank/DDBJ databases">
        <title>Deep-cultivation of Planctomycetes and their phenomic and genomic characterization uncovers novel biology.</title>
        <authorList>
            <person name="Wiegand S."/>
            <person name="Jogler M."/>
            <person name="Boedeker C."/>
            <person name="Pinto D."/>
            <person name="Vollmers J."/>
            <person name="Rivas-Marin E."/>
            <person name="Kohn T."/>
            <person name="Peeters S.H."/>
            <person name="Heuer A."/>
            <person name="Rast P."/>
            <person name="Oberbeckmann S."/>
            <person name="Bunk B."/>
            <person name="Jeske O."/>
            <person name="Meyerdierks A."/>
            <person name="Storesund J.E."/>
            <person name="Kallscheuer N."/>
            <person name="Luecker S."/>
            <person name="Lage O.M."/>
            <person name="Pohl T."/>
            <person name="Merkel B.J."/>
            <person name="Hornburger P."/>
            <person name="Mueller R.-W."/>
            <person name="Bruemmer F."/>
            <person name="Labrenz M."/>
            <person name="Spormann A.M."/>
            <person name="Op den Camp H."/>
            <person name="Overmann J."/>
            <person name="Amann R."/>
            <person name="Jetten M.S.M."/>
            <person name="Mascher T."/>
            <person name="Medema M.H."/>
            <person name="Devos D.P."/>
            <person name="Kaster A.-K."/>
            <person name="Ovreas L."/>
            <person name="Rohde M."/>
            <person name="Galperin M.Y."/>
            <person name="Jogler C."/>
        </authorList>
    </citation>
    <scope>NUCLEOTIDE SEQUENCE [LARGE SCALE GENOMIC DNA]</scope>
    <source>
        <strain evidence="1 2">Pla110</strain>
    </source>
</reference>
<dbReference type="Proteomes" id="UP000317178">
    <property type="component" value="Chromosome"/>
</dbReference>
<keyword evidence="2" id="KW-1185">Reference proteome</keyword>
<organism evidence="1 2">
    <name type="scientific">Polystyrenella longa</name>
    <dbReference type="NCBI Taxonomy" id="2528007"/>
    <lineage>
        <taxon>Bacteria</taxon>
        <taxon>Pseudomonadati</taxon>
        <taxon>Planctomycetota</taxon>
        <taxon>Planctomycetia</taxon>
        <taxon>Planctomycetales</taxon>
        <taxon>Planctomycetaceae</taxon>
        <taxon>Polystyrenella</taxon>
    </lineage>
</organism>
<accession>A0A518CNR6</accession>
<protein>
    <submittedName>
        <fullName evidence="1">Uncharacterized protein</fullName>
    </submittedName>
</protein>
<dbReference type="EMBL" id="CP036281">
    <property type="protein sequence ID" value="QDU80876.1"/>
    <property type="molecule type" value="Genomic_DNA"/>
</dbReference>
<gene>
    <name evidence="1" type="ORF">Pla110_26120</name>
</gene>
<name>A0A518CNR6_9PLAN</name>
<dbReference type="KEGG" id="plon:Pla110_26120"/>
<dbReference type="AlphaFoldDB" id="A0A518CNR6"/>
<evidence type="ECO:0000313" key="1">
    <source>
        <dbReference type="EMBL" id="QDU80876.1"/>
    </source>
</evidence>
<sequence>MNNPILTGRYQDQTSSLSPVARTLWEEIGIQIIGYSFDVSQLGRHMNRSLILMSVLCGLLASSSTGCIRYHDFSNELHVKKLACKSYDNRYDFDPGFKDARHFERGWKEGYTDVALGGDGNPPTFPPVPYRSFKYRNPEGHQIIDLWFEAYREGANAAFTEGVQHFNYLPTSDHQRYQGILSSTTSTVVTPQRMTPTEVAPHEEYFVPPAKGAEPPIKLQDMEQGEELSVPQVMMELRQMPESVGGARLASGQESEEDGVMFLNLNEFE</sequence>
<evidence type="ECO:0000313" key="2">
    <source>
        <dbReference type="Proteomes" id="UP000317178"/>
    </source>
</evidence>
<proteinExistence type="predicted"/>